<evidence type="ECO:0000313" key="2">
    <source>
        <dbReference type="Proteomes" id="UP001177021"/>
    </source>
</evidence>
<comment type="caution">
    <text evidence="1">The sequence shown here is derived from an EMBL/GenBank/DDBJ whole genome shotgun (WGS) entry which is preliminary data.</text>
</comment>
<proteinExistence type="predicted"/>
<evidence type="ECO:0000313" key="1">
    <source>
        <dbReference type="EMBL" id="CAJ2655040.1"/>
    </source>
</evidence>
<sequence>MGLSGKRKLRWYTQQVQSSFGSKRFSPETRSGFYKNLLSSNKVSHYQPQRFEKGDSTLVCKLHKALYGLKHAPRQWFERLQGALVQLGFKPSKCDPFLFTFTASSQVLYLLVYVDDIILTGSSRDLILHIISQLNHRFSLKHLGDLYYILGIEVKKLSTGFLVLSQFKYIRDLLTKTKLLDAAPVNTPMQSSCKLTKVGSSAL</sequence>
<keyword evidence="2" id="KW-1185">Reference proteome</keyword>
<dbReference type="EMBL" id="CASHSV030000206">
    <property type="protein sequence ID" value="CAJ2655040.1"/>
    <property type="molecule type" value="Genomic_DNA"/>
</dbReference>
<dbReference type="Proteomes" id="UP001177021">
    <property type="component" value="Unassembled WGS sequence"/>
</dbReference>
<protein>
    <submittedName>
        <fullName evidence="1">Uncharacterized protein</fullName>
    </submittedName>
</protein>
<name>A0ACB0KDX2_TRIPR</name>
<gene>
    <name evidence="1" type="ORF">MILVUS5_LOCUS22059</name>
</gene>
<reference evidence="1" key="1">
    <citation type="submission" date="2023-10" db="EMBL/GenBank/DDBJ databases">
        <authorList>
            <person name="Rodriguez Cubillos JULIANA M."/>
            <person name="De Vega J."/>
        </authorList>
    </citation>
    <scope>NUCLEOTIDE SEQUENCE</scope>
</reference>
<accession>A0ACB0KDX2</accession>
<organism evidence="1 2">
    <name type="scientific">Trifolium pratense</name>
    <name type="common">Red clover</name>
    <dbReference type="NCBI Taxonomy" id="57577"/>
    <lineage>
        <taxon>Eukaryota</taxon>
        <taxon>Viridiplantae</taxon>
        <taxon>Streptophyta</taxon>
        <taxon>Embryophyta</taxon>
        <taxon>Tracheophyta</taxon>
        <taxon>Spermatophyta</taxon>
        <taxon>Magnoliopsida</taxon>
        <taxon>eudicotyledons</taxon>
        <taxon>Gunneridae</taxon>
        <taxon>Pentapetalae</taxon>
        <taxon>rosids</taxon>
        <taxon>fabids</taxon>
        <taxon>Fabales</taxon>
        <taxon>Fabaceae</taxon>
        <taxon>Papilionoideae</taxon>
        <taxon>50 kb inversion clade</taxon>
        <taxon>NPAAA clade</taxon>
        <taxon>Hologalegina</taxon>
        <taxon>IRL clade</taxon>
        <taxon>Trifolieae</taxon>
        <taxon>Trifolium</taxon>
    </lineage>
</organism>